<protein>
    <recommendedName>
        <fullName evidence="1">FAD-binding FR-type domain-containing protein</fullName>
    </recommendedName>
</protein>
<dbReference type="Gene3D" id="2.40.30.10">
    <property type="entry name" value="Translation factors"/>
    <property type="match status" value="1"/>
</dbReference>
<evidence type="ECO:0000313" key="2">
    <source>
        <dbReference type="EMBL" id="KAK3303565.1"/>
    </source>
</evidence>
<dbReference type="InterPro" id="IPR012349">
    <property type="entry name" value="Split_barrel_FMN-bd"/>
</dbReference>
<dbReference type="Gene3D" id="2.30.110.10">
    <property type="entry name" value="Electron Transport, Fmn-binding Protein, Chain A"/>
    <property type="match status" value="1"/>
</dbReference>
<name>A0AAJ0GPJ1_9PEZI</name>
<organism evidence="2 3">
    <name type="scientific">Chaetomium strumarium</name>
    <dbReference type="NCBI Taxonomy" id="1170767"/>
    <lineage>
        <taxon>Eukaryota</taxon>
        <taxon>Fungi</taxon>
        <taxon>Dikarya</taxon>
        <taxon>Ascomycota</taxon>
        <taxon>Pezizomycotina</taxon>
        <taxon>Sordariomycetes</taxon>
        <taxon>Sordariomycetidae</taxon>
        <taxon>Sordariales</taxon>
        <taxon>Chaetomiaceae</taxon>
        <taxon>Chaetomium</taxon>
    </lineage>
</organism>
<reference evidence="2" key="2">
    <citation type="submission" date="2023-06" db="EMBL/GenBank/DDBJ databases">
        <authorList>
            <consortium name="Lawrence Berkeley National Laboratory"/>
            <person name="Mondo S.J."/>
            <person name="Hensen N."/>
            <person name="Bonometti L."/>
            <person name="Westerberg I."/>
            <person name="Brannstrom I.O."/>
            <person name="Guillou S."/>
            <person name="Cros-Aarteil S."/>
            <person name="Calhoun S."/>
            <person name="Haridas S."/>
            <person name="Kuo A."/>
            <person name="Pangilinan J."/>
            <person name="Riley R."/>
            <person name="Labutti K."/>
            <person name="Andreopoulos B."/>
            <person name="Lipzen A."/>
            <person name="Chen C."/>
            <person name="Yanf M."/>
            <person name="Daum C."/>
            <person name="Ng V."/>
            <person name="Clum A."/>
            <person name="Steindorff A."/>
            <person name="Ohm R."/>
            <person name="Martin F."/>
            <person name="Silar P."/>
            <person name="Natvig D."/>
            <person name="Lalanne C."/>
            <person name="Gautier V."/>
            <person name="Ament-Velasquez S.L."/>
            <person name="Kruys A."/>
            <person name="Hutchinson M.I."/>
            <person name="Powell A.J."/>
            <person name="Barry K."/>
            <person name="Miller A.N."/>
            <person name="Grigoriev I.V."/>
            <person name="Debuchy R."/>
            <person name="Gladieux P."/>
            <person name="Thoren M.H."/>
            <person name="Johannesson H."/>
        </authorList>
    </citation>
    <scope>NUCLEOTIDE SEQUENCE</scope>
    <source>
        <strain evidence="2">CBS 333.67</strain>
    </source>
</reference>
<proteinExistence type="predicted"/>
<keyword evidence="3" id="KW-1185">Reference proteome</keyword>
<dbReference type="InterPro" id="IPR017927">
    <property type="entry name" value="FAD-bd_FR_type"/>
</dbReference>
<dbReference type="GeneID" id="87883984"/>
<dbReference type="PANTHER" id="PTHR42815:SF2">
    <property type="entry name" value="FAD-BINDING, PUTATIVE (AFU_ORTHOLOGUE AFUA_6G07600)-RELATED"/>
    <property type="match status" value="1"/>
</dbReference>
<feature type="domain" description="FAD-binding FR-type" evidence="1">
    <location>
        <begin position="355"/>
        <end position="489"/>
    </location>
</feature>
<evidence type="ECO:0000259" key="1">
    <source>
        <dbReference type="PROSITE" id="PS51384"/>
    </source>
</evidence>
<dbReference type="PROSITE" id="PS51384">
    <property type="entry name" value="FAD_FR"/>
    <property type="match status" value="1"/>
</dbReference>
<sequence>MTTLLQHSNGWHPGEKAIHSLLKVPTSGRQNPTASGLPASYAHRVTVSSLLAVGTLDDQGRPWTCIWGGERGFARAVAQDILAMQSLVNKAHDPVVEALLGSVADGEVLQPEDGTTMSALSIDLETRDRVKLAGKMVVGSVATRQGGGDIAEAQLAMLVQESLGNCPKYLNRKTVRAHVPSPHLVSSALPLPSEALALIQKADMFFLSSTNGQTMDTNHRGGPAGFVRVVSNSPIEDGGNGDGVVLVYPEYSGNRLYQTLGNLHINPLVGIVIPDFETSDVLYLTGETQVLVGSSAAAIMPHTSLAVKIKLRSARFVKDGLSFRGTTGEPSPYNPPVRRLASERPPSLVESIQTSPLATATLVRREPLTPSIARFTFRMRQQHGVKPCTWQAGQHITLSFASELDMGWSHMNDADPQSLNDDFVRTFTISNPPPSAPLSAREMAEGVEVQLTLRRHGAATNLLFAHPLHATAAPLEVPVLGIAGEARFRIASSTGDHATTKKAVFVAGGIGITPLLAQAPGLLAASSSGQGRQRLEVLWSLRAEDLVLAVDAFEWIPGLGDVTRVFVTGVHEGNGDNDATIGRLRKLGARVDVRRIGQADVLEVRDTERGTRYFACANPRLLISVMEWLAEEEVAFESFEY</sequence>
<dbReference type="Proteomes" id="UP001273166">
    <property type="component" value="Unassembled WGS sequence"/>
</dbReference>
<dbReference type="Gene3D" id="3.40.50.80">
    <property type="entry name" value="Nucleotide-binding domain of ferredoxin-NADP reductase (FNR) module"/>
    <property type="match status" value="1"/>
</dbReference>
<dbReference type="EMBL" id="JAUDZG010000006">
    <property type="protein sequence ID" value="KAK3303565.1"/>
    <property type="molecule type" value="Genomic_DNA"/>
</dbReference>
<dbReference type="InterPro" id="IPR017938">
    <property type="entry name" value="Riboflavin_synthase-like_b-brl"/>
</dbReference>
<dbReference type="SUPFAM" id="SSF63380">
    <property type="entry name" value="Riboflavin synthase domain-like"/>
    <property type="match status" value="1"/>
</dbReference>
<comment type="caution">
    <text evidence="2">The sequence shown here is derived from an EMBL/GenBank/DDBJ whole genome shotgun (WGS) entry which is preliminary data.</text>
</comment>
<dbReference type="AlphaFoldDB" id="A0AAJ0GPJ1"/>
<dbReference type="GO" id="GO:0016491">
    <property type="term" value="F:oxidoreductase activity"/>
    <property type="evidence" value="ECO:0007669"/>
    <property type="project" value="InterPro"/>
</dbReference>
<dbReference type="RefSeq" id="XP_062719345.1">
    <property type="nucleotide sequence ID" value="XM_062865155.1"/>
</dbReference>
<reference evidence="2" key="1">
    <citation type="journal article" date="2023" name="Mol. Phylogenet. Evol.">
        <title>Genome-scale phylogeny and comparative genomics of the fungal order Sordariales.</title>
        <authorList>
            <person name="Hensen N."/>
            <person name="Bonometti L."/>
            <person name="Westerberg I."/>
            <person name="Brannstrom I.O."/>
            <person name="Guillou S."/>
            <person name="Cros-Aarteil S."/>
            <person name="Calhoun S."/>
            <person name="Haridas S."/>
            <person name="Kuo A."/>
            <person name="Mondo S."/>
            <person name="Pangilinan J."/>
            <person name="Riley R."/>
            <person name="LaButti K."/>
            <person name="Andreopoulos B."/>
            <person name="Lipzen A."/>
            <person name="Chen C."/>
            <person name="Yan M."/>
            <person name="Daum C."/>
            <person name="Ng V."/>
            <person name="Clum A."/>
            <person name="Steindorff A."/>
            <person name="Ohm R.A."/>
            <person name="Martin F."/>
            <person name="Silar P."/>
            <person name="Natvig D.O."/>
            <person name="Lalanne C."/>
            <person name="Gautier V."/>
            <person name="Ament-Velasquez S.L."/>
            <person name="Kruys A."/>
            <person name="Hutchinson M.I."/>
            <person name="Powell A.J."/>
            <person name="Barry K."/>
            <person name="Miller A.N."/>
            <person name="Grigoriev I.V."/>
            <person name="Debuchy R."/>
            <person name="Gladieux P."/>
            <person name="Hiltunen Thoren M."/>
            <person name="Johannesson H."/>
        </authorList>
    </citation>
    <scope>NUCLEOTIDE SEQUENCE</scope>
    <source>
        <strain evidence="2">CBS 333.67</strain>
    </source>
</reference>
<dbReference type="PANTHER" id="PTHR42815">
    <property type="entry name" value="FAD-BINDING, PUTATIVE (AFU_ORTHOLOGUE AFUA_6G07600)-RELATED"/>
    <property type="match status" value="1"/>
</dbReference>
<gene>
    <name evidence="2" type="ORF">B0T15DRAFT_402338</name>
</gene>
<dbReference type="InterPro" id="IPR039261">
    <property type="entry name" value="FNR_nucleotide-bd"/>
</dbReference>
<evidence type="ECO:0000313" key="3">
    <source>
        <dbReference type="Proteomes" id="UP001273166"/>
    </source>
</evidence>
<accession>A0AAJ0GPJ1</accession>
<dbReference type="SUPFAM" id="SSF52343">
    <property type="entry name" value="Ferredoxin reductase-like, C-terminal NADP-linked domain"/>
    <property type="match status" value="1"/>
</dbReference>